<sequence length="377" mass="39858">MRSGARTAREIRDAIARNPGLTHISVVGNSLGGLYSRYAVRELHTPDEPGGAIAGLQPVTFMVSALSADAAARAPLSRTIATPHLGVRRYTWGITQYPKFMFPLAKILFGQSGKDLFLTDAEERAAAAAAGVGEGVVGGGEPEVPLLMKMASDEEFLAPLRTFKRRRAYANMRGDFMVTLRTAAIEPHPIKAECQSQRAHEWLWGRASGVIVEQQDSSSSGAPVAVPAAAAADDSKPVAIGADSAEQVEEQEEAMARALNALGWTKASAPRADDGIPDSACSLSVVSRRWRCREIAAVARATPPPLSYNAHAGADASIRVIVDFGAVLVPGHHNSICAHSANPWTRLVNKAGRNIMDHAAAYLLDIEGQGGADAAVS</sequence>
<gene>
    <name evidence="2" type="ORF">JKP88DRAFT_353552</name>
</gene>
<evidence type="ECO:0000259" key="1">
    <source>
        <dbReference type="Pfam" id="PF05057"/>
    </source>
</evidence>
<dbReference type="EMBL" id="JAFCMP010000080">
    <property type="protein sequence ID" value="KAG5187849.1"/>
    <property type="molecule type" value="Genomic_DNA"/>
</dbReference>
<dbReference type="PANTHER" id="PTHR12482">
    <property type="entry name" value="LIPASE ROG1-RELATED-RELATED"/>
    <property type="match status" value="1"/>
</dbReference>
<dbReference type="InterPro" id="IPR029058">
    <property type="entry name" value="AB_hydrolase_fold"/>
</dbReference>
<comment type="caution">
    <text evidence="2">The sequence shown here is derived from an EMBL/GenBank/DDBJ whole genome shotgun (WGS) entry which is preliminary data.</text>
</comment>
<dbReference type="InterPro" id="IPR044294">
    <property type="entry name" value="Lipase-like"/>
</dbReference>
<dbReference type="InterPro" id="IPR007751">
    <property type="entry name" value="DUF676_lipase-like"/>
</dbReference>
<dbReference type="Pfam" id="PF05057">
    <property type="entry name" value="DUF676"/>
    <property type="match status" value="1"/>
</dbReference>
<name>A0A835ZCP2_9STRA</name>
<evidence type="ECO:0000313" key="2">
    <source>
        <dbReference type="EMBL" id="KAG5187849.1"/>
    </source>
</evidence>
<reference evidence="2" key="1">
    <citation type="submission" date="2021-02" db="EMBL/GenBank/DDBJ databases">
        <title>First Annotated Genome of the Yellow-green Alga Tribonema minus.</title>
        <authorList>
            <person name="Mahan K.M."/>
        </authorList>
    </citation>
    <scope>NUCLEOTIDE SEQUENCE</scope>
    <source>
        <strain evidence="2">UTEX B ZZ1240</strain>
    </source>
</reference>
<organism evidence="2 3">
    <name type="scientific">Tribonema minus</name>
    <dbReference type="NCBI Taxonomy" id="303371"/>
    <lineage>
        <taxon>Eukaryota</taxon>
        <taxon>Sar</taxon>
        <taxon>Stramenopiles</taxon>
        <taxon>Ochrophyta</taxon>
        <taxon>PX clade</taxon>
        <taxon>Xanthophyceae</taxon>
        <taxon>Tribonematales</taxon>
        <taxon>Tribonemataceae</taxon>
        <taxon>Tribonema</taxon>
    </lineage>
</organism>
<evidence type="ECO:0000313" key="3">
    <source>
        <dbReference type="Proteomes" id="UP000664859"/>
    </source>
</evidence>
<dbReference type="Proteomes" id="UP000664859">
    <property type="component" value="Unassembled WGS sequence"/>
</dbReference>
<keyword evidence="3" id="KW-1185">Reference proteome</keyword>
<accession>A0A835ZCP2</accession>
<dbReference type="AlphaFoldDB" id="A0A835ZCP2"/>
<dbReference type="OrthoDB" id="273452at2759"/>
<proteinExistence type="predicted"/>
<dbReference type="SUPFAM" id="SSF53474">
    <property type="entry name" value="alpha/beta-Hydrolases"/>
    <property type="match status" value="1"/>
</dbReference>
<dbReference type="PANTHER" id="PTHR12482:SF62">
    <property type="entry name" value="LIPASE ROG1-RELATED"/>
    <property type="match status" value="1"/>
</dbReference>
<protein>
    <submittedName>
        <fullName evidence="2">Putative serine esterase-domain-containing protein</fullName>
    </submittedName>
</protein>
<feature type="domain" description="DUF676" evidence="1">
    <location>
        <begin position="4"/>
        <end position="182"/>
    </location>
</feature>